<reference evidence="2" key="1">
    <citation type="submission" date="2014-04" db="EMBL/GenBank/DDBJ databases">
        <title>Evolutionary Origins and Diversification of the Mycorrhizal Mutualists.</title>
        <authorList>
            <consortium name="DOE Joint Genome Institute"/>
            <consortium name="Mycorrhizal Genomics Consortium"/>
            <person name="Kohler A."/>
            <person name="Kuo A."/>
            <person name="Nagy L.G."/>
            <person name="Floudas D."/>
            <person name="Copeland A."/>
            <person name="Barry K.W."/>
            <person name="Cichocki N."/>
            <person name="Veneault-Fourrey C."/>
            <person name="LaButti K."/>
            <person name="Lindquist E.A."/>
            <person name="Lipzen A."/>
            <person name="Lundell T."/>
            <person name="Morin E."/>
            <person name="Murat C."/>
            <person name="Riley R."/>
            <person name="Ohm R."/>
            <person name="Sun H."/>
            <person name="Tunlid A."/>
            <person name="Henrissat B."/>
            <person name="Grigoriev I.V."/>
            <person name="Hibbett D.S."/>
            <person name="Martin F."/>
        </authorList>
    </citation>
    <scope>NUCLEOTIDE SEQUENCE [LARGE SCALE GENOMIC DNA]</scope>
    <source>
        <strain evidence="2">FD-334 SS-4</strain>
    </source>
</reference>
<accession>A0A0D2KQ56</accession>
<keyword evidence="2" id="KW-1185">Reference proteome</keyword>
<dbReference type="EMBL" id="KN817616">
    <property type="protein sequence ID" value="KJA16737.1"/>
    <property type="molecule type" value="Genomic_DNA"/>
</dbReference>
<sequence>MHAGDLGLLMYHCRTLFGIDVTKPGGDGFSSIPYTGPSKVVTTKQDLRMLKKCSEEVHADADDLLTHLLKYGRRILYTFCSDNNIIEPGFSVIIGMRYILAKNILNWVNVNCFVSEQGLTQNNCRDEILDDPDDREPNDPPEDVVNIALDENTAVTDTSLIRVIRGLITTEERDSSRKKAYSQATTENLAMLCEMLKINIADIDIGRRRIAKPELFDRINKFATPRRIVLGSTVMEQVWSDMTRTQLPSSITAAPHNWGAASRGKLSAAHWRVVCTIHLPITLTRLWGKDDGRFKDMLDHFMDLVTSIRVANMRLSSPRHVEKYNKHIQRYVSRITTLFPDRRLVANHHAALHIGDVLETFGPVHSHSAQFFERYINFFHQINTNQKIGEVESTFMNTSASSAHIRAILADNNNIRQIVYEMTDVMDDITLEDARGFRLASILNPSTPNPTSRSKSVTSFIGEEYHPLLQALCGTDSRISPEAVFYKEISIRGVCYGIYSSAARRNSYIQFQIPDIGTETGRIEKIFRCRYYLAEEALEDVFLVIRPVVSIDSETDPYQQYDFAGFLAQPTGGTLAVIRMSQLMVAFRGEDIVEDN</sequence>
<dbReference type="Proteomes" id="UP000054270">
    <property type="component" value="Unassembled WGS sequence"/>
</dbReference>
<proteinExistence type="predicted"/>
<dbReference type="OrthoDB" id="3039677at2759"/>
<evidence type="ECO:0000313" key="2">
    <source>
        <dbReference type="Proteomes" id="UP000054270"/>
    </source>
</evidence>
<gene>
    <name evidence="1" type="ORF">HYPSUDRAFT_71197</name>
</gene>
<evidence type="ECO:0000313" key="1">
    <source>
        <dbReference type="EMBL" id="KJA16737.1"/>
    </source>
</evidence>
<protein>
    <submittedName>
        <fullName evidence="1">Uncharacterized protein</fullName>
    </submittedName>
</protein>
<organism evidence="1 2">
    <name type="scientific">Hypholoma sublateritium (strain FD-334 SS-4)</name>
    <dbReference type="NCBI Taxonomy" id="945553"/>
    <lineage>
        <taxon>Eukaryota</taxon>
        <taxon>Fungi</taxon>
        <taxon>Dikarya</taxon>
        <taxon>Basidiomycota</taxon>
        <taxon>Agaricomycotina</taxon>
        <taxon>Agaricomycetes</taxon>
        <taxon>Agaricomycetidae</taxon>
        <taxon>Agaricales</taxon>
        <taxon>Agaricineae</taxon>
        <taxon>Strophariaceae</taxon>
        <taxon>Hypholoma</taxon>
    </lineage>
</organism>
<name>A0A0D2KQ56_HYPSF</name>
<dbReference type="AlphaFoldDB" id="A0A0D2KQ56"/>
<dbReference type="STRING" id="945553.A0A0D2KQ56"/>